<evidence type="ECO:0000256" key="2">
    <source>
        <dbReference type="ARBA" id="ARBA00009514"/>
    </source>
</evidence>
<dbReference type="OMA" id="QNHATRE"/>
<name>I1IPW5_BRADI</name>
<dbReference type="PANTHER" id="PTHR33469">
    <property type="entry name" value="PROTEIN ELF4-LIKE 4"/>
    <property type="match status" value="1"/>
</dbReference>
<evidence type="ECO:0000259" key="6">
    <source>
        <dbReference type="Pfam" id="PF07011"/>
    </source>
</evidence>
<keyword evidence="4" id="KW-0539">Nucleus</keyword>
<dbReference type="AlphaFoldDB" id="I1IPW5"/>
<dbReference type="GO" id="GO:0042753">
    <property type="term" value="P:positive regulation of circadian rhythm"/>
    <property type="evidence" value="ECO:0007669"/>
    <property type="project" value="InterPro"/>
</dbReference>
<dbReference type="PANTHER" id="PTHR33469:SF32">
    <property type="entry name" value="OS08G0366300 PROTEIN"/>
    <property type="match status" value="1"/>
</dbReference>
<dbReference type="EnsemblPlants" id="KQJ90123">
    <property type="protein sequence ID" value="KQJ90123"/>
    <property type="gene ID" value="BRADI_4g29580v3"/>
</dbReference>
<dbReference type="GeneID" id="100839739"/>
<reference evidence="7 8" key="1">
    <citation type="journal article" date="2010" name="Nature">
        <title>Genome sequencing and analysis of the model grass Brachypodium distachyon.</title>
        <authorList>
            <consortium name="International Brachypodium Initiative"/>
        </authorList>
    </citation>
    <scope>NUCLEOTIDE SEQUENCE [LARGE SCALE GENOMIC DNA]</scope>
    <source>
        <strain evidence="7">Bd21</strain>
        <strain evidence="8">cv. Bd21</strain>
    </source>
</reference>
<dbReference type="eggNOG" id="ENOG502RZ6B">
    <property type="taxonomic scope" value="Eukaryota"/>
</dbReference>
<reference evidence="8" key="3">
    <citation type="submission" date="2018-08" db="UniProtKB">
        <authorList>
            <consortium name="EnsemblPlants"/>
        </authorList>
    </citation>
    <scope>IDENTIFICATION</scope>
    <source>
        <strain evidence="8">cv. Bd21</strain>
    </source>
</reference>
<comment type="subcellular location">
    <subcellularLocation>
        <location evidence="1">Nucleus</location>
    </subcellularLocation>
</comment>
<evidence type="ECO:0000256" key="5">
    <source>
        <dbReference type="SAM" id="MobiDB-lite"/>
    </source>
</evidence>
<gene>
    <name evidence="8" type="primary">LOC100839739</name>
    <name evidence="7" type="ORF">BRADI_4g29580v3</name>
</gene>
<feature type="domain" description="Protein EARLY FLOWERING 4" evidence="6">
    <location>
        <begin position="33"/>
        <end position="106"/>
    </location>
</feature>
<dbReference type="InterPro" id="IPR040462">
    <property type="entry name" value="EARLY_FLOWERING_4"/>
</dbReference>
<evidence type="ECO:0000256" key="3">
    <source>
        <dbReference type="ARBA" id="ARBA00023108"/>
    </source>
</evidence>
<keyword evidence="3" id="KW-0090">Biological rhythms</keyword>
<dbReference type="Proteomes" id="UP000008810">
    <property type="component" value="Chromosome 4"/>
</dbReference>
<evidence type="ECO:0000313" key="9">
    <source>
        <dbReference type="Proteomes" id="UP000008810"/>
    </source>
</evidence>
<comment type="similarity">
    <text evidence="2">Belongs to the EARLY FLOWERING 4 family.</text>
</comment>
<feature type="compositionally biased region" description="Low complexity" evidence="5">
    <location>
        <begin position="22"/>
        <end position="34"/>
    </location>
</feature>
<feature type="region of interest" description="Disordered" evidence="5">
    <location>
        <begin position="1"/>
        <end position="34"/>
    </location>
</feature>
<dbReference type="InterPro" id="IPR009741">
    <property type="entry name" value="EARLY_FLOWERING_4_dom"/>
</dbReference>
<dbReference type="RefSeq" id="XP_010238142.1">
    <property type="nucleotide sequence ID" value="XM_010239840.3"/>
</dbReference>
<proteinExistence type="inferred from homology"/>
<accession>I1IPW5</accession>
<dbReference type="KEGG" id="bdi:100839739"/>
<dbReference type="Pfam" id="PF07011">
    <property type="entry name" value="Elf4"/>
    <property type="match status" value="1"/>
</dbReference>
<organism evidence="7">
    <name type="scientific">Brachypodium distachyon</name>
    <name type="common">Purple false brome</name>
    <name type="synonym">Trachynia distachya</name>
    <dbReference type="NCBI Taxonomy" id="15368"/>
    <lineage>
        <taxon>Eukaryota</taxon>
        <taxon>Viridiplantae</taxon>
        <taxon>Streptophyta</taxon>
        <taxon>Embryophyta</taxon>
        <taxon>Tracheophyta</taxon>
        <taxon>Spermatophyta</taxon>
        <taxon>Magnoliopsida</taxon>
        <taxon>Liliopsida</taxon>
        <taxon>Poales</taxon>
        <taxon>Poaceae</taxon>
        <taxon>BOP clade</taxon>
        <taxon>Pooideae</taxon>
        <taxon>Stipodae</taxon>
        <taxon>Brachypodieae</taxon>
        <taxon>Brachypodium</taxon>
    </lineage>
</organism>
<sequence length="153" mass="16090">MEDDSGISNGGEELVNRGGAGEKNNGAAAATGGKAVQALQRRFTEVQEILERNRVLIQEIGQNHATREPGGLSRNVALIRELNNNIARVVNLYSDLSYSFSSSLAVPKNNPASFAANTPNADVSPAADVANTSFAGNYAAAAKGAYKRPRSTQ</sequence>
<dbReference type="Gramene" id="KQJ90123">
    <property type="protein sequence ID" value="KQJ90123"/>
    <property type="gene ID" value="BRADI_4g29580v3"/>
</dbReference>
<dbReference type="HOGENOM" id="CLU_119738_0_0_1"/>
<dbReference type="STRING" id="15368.I1IPW5"/>
<evidence type="ECO:0000256" key="4">
    <source>
        <dbReference type="ARBA" id="ARBA00023242"/>
    </source>
</evidence>
<evidence type="ECO:0000313" key="7">
    <source>
        <dbReference type="EMBL" id="KQJ90123.1"/>
    </source>
</evidence>
<reference evidence="7" key="2">
    <citation type="submission" date="2017-06" db="EMBL/GenBank/DDBJ databases">
        <title>WGS assembly of Brachypodium distachyon.</title>
        <authorList>
            <consortium name="The International Brachypodium Initiative"/>
            <person name="Lucas S."/>
            <person name="Harmon-Smith M."/>
            <person name="Lail K."/>
            <person name="Tice H."/>
            <person name="Grimwood J."/>
            <person name="Bruce D."/>
            <person name="Barry K."/>
            <person name="Shu S."/>
            <person name="Lindquist E."/>
            <person name="Wang M."/>
            <person name="Pitluck S."/>
            <person name="Vogel J.P."/>
            <person name="Garvin D.F."/>
            <person name="Mockler T.C."/>
            <person name="Schmutz J."/>
            <person name="Rokhsar D."/>
            <person name="Bevan M.W."/>
        </authorList>
    </citation>
    <scope>NUCLEOTIDE SEQUENCE</scope>
    <source>
        <strain evidence="7">Bd21</strain>
    </source>
</reference>
<dbReference type="EMBL" id="CM000883">
    <property type="protein sequence ID" value="KQJ90123.1"/>
    <property type="molecule type" value="Genomic_DNA"/>
</dbReference>
<evidence type="ECO:0000256" key="1">
    <source>
        <dbReference type="ARBA" id="ARBA00004123"/>
    </source>
</evidence>
<dbReference type="GO" id="GO:0009649">
    <property type="term" value="P:entrainment of circadian clock"/>
    <property type="evidence" value="ECO:0000318"/>
    <property type="project" value="GO_Central"/>
</dbReference>
<keyword evidence="9" id="KW-1185">Reference proteome</keyword>
<evidence type="ECO:0000313" key="8">
    <source>
        <dbReference type="EnsemblPlants" id="KQJ90123"/>
    </source>
</evidence>
<protein>
    <recommendedName>
        <fullName evidence="6">Protein EARLY FLOWERING 4 domain-containing protein</fullName>
    </recommendedName>
</protein>
<dbReference type="GO" id="GO:0005634">
    <property type="term" value="C:nucleus"/>
    <property type="evidence" value="ECO:0007669"/>
    <property type="project" value="UniProtKB-SubCell"/>
</dbReference>
<dbReference type="OrthoDB" id="690644at2759"/>
<dbReference type="GO" id="GO:0048511">
    <property type="term" value="P:rhythmic process"/>
    <property type="evidence" value="ECO:0007669"/>
    <property type="project" value="UniProtKB-KW"/>
</dbReference>